<feature type="domain" description="Prohead serine protease" evidence="5">
    <location>
        <begin position="60"/>
        <end position="150"/>
    </location>
</feature>
<dbReference type="Pfam" id="PF04586">
    <property type="entry name" value="Peptidase_S78"/>
    <property type="match status" value="1"/>
</dbReference>
<protein>
    <recommendedName>
        <fullName evidence="5">Prohead serine protease domain-containing protein</fullName>
    </recommendedName>
</protein>
<sequence>MEKKLKLYTTTIKSIDDENKSIRFRISDDSIDRYGEKVDQSWNLKNFLKNPIGLWNHKSYNVEPEDVLGQWSDIKTEDDGTYGTLTFDVDINPKALTVFNQYVKRTLRCVSVGFIPHSMEWEDDTPVLKDNELLEVSCVPIPANANAVALALKDGSLNTKDAQWMLRSMRDGAAELQEQLNKNKPEEGEEKHVEEVKTQLKDLSDLIVNLGEQFSALDTKIETVSGELTEVKSTVAELKPVETNGSTEQGQPAKGGEDDQPGAGEDEFDEDAELTPELQAQIDEEFASESQQQ</sequence>
<keyword evidence="3" id="KW-0378">Hydrolase</keyword>
<name>A0A5N5E1V1_RHOER</name>
<reference evidence="6 7" key="1">
    <citation type="journal article" date="2017" name="Poromechanics V (2013)">
        <title>Genomic Characterization of the Arsenic-Tolerant Actinobacterium, &lt;i&gt;Rhodococcus erythropolis&lt;/i&gt; S43.</title>
        <authorList>
            <person name="Retamal-Morales G."/>
            <person name="Mehnert M."/>
            <person name="Schwabe R."/>
            <person name="Tischler D."/>
            <person name="Schloemann M."/>
            <person name="Levican G.J."/>
        </authorList>
    </citation>
    <scope>NUCLEOTIDE SEQUENCE [LARGE SCALE GENOMIC DNA]</scope>
    <source>
        <strain evidence="6 7">S43</strain>
    </source>
</reference>
<organism evidence="6 7">
    <name type="scientific">Rhodococcus erythropolis</name>
    <name type="common">Arthrobacter picolinophilus</name>
    <dbReference type="NCBI Taxonomy" id="1833"/>
    <lineage>
        <taxon>Bacteria</taxon>
        <taxon>Bacillati</taxon>
        <taxon>Actinomycetota</taxon>
        <taxon>Actinomycetes</taxon>
        <taxon>Mycobacteriales</taxon>
        <taxon>Nocardiaceae</taxon>
        <taxon>Rhodococcus</taxon>
        <taxon>Rhodococcus erythropolis group</taxon>
    </lineage>
</organism>
<keyword evidence="1" id="KW-1188">Viral release from host cell</keyword>
<evidence type="ECO:0000313" key="7">
    <source>
        <dbReference type="Proteomes" id="UP000325576"/>
    </source>
</evidence>
<gene>
    <name evidence="6" type="ORF">BS297_15680</name>
</gene>
<evidence type="ECO:0000256" key="3">
    <source>
        <dbReference type="ARBA" id="ARBA00022801"/>
    </source>
</evidence>
<feature type="region of interest" description="Disordered" evidence="4">
    <location>
        <begin position="237"/>
        <end position="293"/>
    </location>
</feature>
<dbReference type="InterPro" id="IPR054613">
    <property type="entry name" value="Peptidase_S78_dom"/>
</dbReference>
<evidence type="ECO:0000256" key="4">
    <source>
        <dbReference type="SAM" id="MobiDB-lite"/>
    </source>
</evidence>
<proteinExistence type="predicted"/>
<dbReference type="GO" id="GO:0006508">
    <property type="term" value="P:proteolysis"/>
    <property type="evidence" value="ECO:0007669"/>
    <property type="project" value="UniProtKB-KW"/>
</dbReference>
<evidence type="ECO:0000256" key="1">
    <source>
        <dbReference type="ARBA" id="ARBA00022612"/>
    </source>
</evidence>
<keyword evidence="2" id="KW-0645">Protease</keyword>
<evidence type="ECO:0000313" key="6">
    <source>
        <dbReference type="EMBL" id="KAB2584379.1"/>
    </source>
</evidence>
<dbReference type="Proteomes" id="UP000325576">
    <property type="component" value="Unassembled WGS sequence"/>
</dbReference>
<dbReference type="GO" id="GO:0008233">
    <property type="term" value="F:peptidase activity"/>
    <property type="evidence" value="ECO:0007669"/>
    <property type="project" value="UniProtKB-KW"/>
</dbReference>
<evidence type="ECO:0000259" key="5">
    <source>
        <dbReference type="Pfam" id="PF04586"/>
    </source>
</evidence>
<dbReference type="AlphaFoldDB" id="A0A5N5E1V1"/>
<feature type="compositionally biased region" description="Acidic residues" evidence="4">
    <location>
        <begin position="258"/>
        <end position="274"/>
    </location>
</feature>
<comment type="caution">
    <text evidence="6">The sequence shown here is derived from an EMBL/GenBank/DDBJ whole genome shotgun (WGS) entry which is preliminary data.</text>
</comment>
<accession>A0A5N5E1V1</accession>
<dbReference type="EMBL" id="MRBO01000442">
    <property type="protein sequence ID" value="KAB2584379.1"/>
    <property type="molecule type" value="Genomic_DNA"/>
</dbReference>
<evidence type="ECO:0000256" key="2">
    <source>
        <dbReference type="ARBA" id="ARBA00022670"/>
    </source>
</evidence>